<evidence type="ECO:0000256" key="7">
    <source>
        <dbReference type="ARBA" id="ARBA00024203"/>
    </source>
</evidence>
<organism evidence="9 10">
    <name type="scientific">Vittaforma corneae (strain ATCC 50505)</name>
    <name type="common">Microsporidian parasite</name>
    <name type="synonym">Nosema corneum</name>
    <dbReference type="NCBI Taxonomy" id="993615"/>
    <lineage>
        <taxon>Eukaryota</taxon>
        <taxon>Fungi</taxon>
        <taxon>Fungi incertae sedis</taxon>
        <taxon>Microsporidia</taxon>
        <taxon>Nosematidae</taxon>
        <taxon>Vittaforma</taxon>
    </lineage>
</organism>
<dbReference type="AlphaFoldDB" id="L2GM20"/>
<evidence type="ECO:0000256" key="4">
    <source>
        <dbReference type="ARBA" id="ARBA00022927"/>
    </source>
</evidence>
<keyword evidence="4" id="KW-0653">Protein transport</keyword>
<keyword evidence="2" id="KW-0813">Transport</keyword>
<feature type="transmembrane region" description="Helical" evidence="8">
    <location>
        <begin position="6"/>
        <end position="27"/>
    </location>
</feature>
<keyword evidence="6 8" id="KW-0472">Membrane</keyword>
<evidence type="ECO:0000256" key="1">
    <source>
        <dbReference type="ARBA" id="ARBA00004370"/>
    </source>
</evidence>
<keyword evidence="5 8" id="KW-1133">Transmembrane helix</keyword>
<dbReference type="OrthoDB" id="15356at2759"/>
<evidence type="ECO:0000256" key="3">
    <source>
        <dbReference type="ARBA" id="ARBA00022692"/>
    </source>
</evidence>
<dbReference type="PANTHER" id="PTHR15858:SF0">
    <property type="entry name" value="IMMEDIATE EARLY RESPONSE 3-INTERACTING PROTEIN 1"/>
    <property type="match status" value="1"/>
</dbReference>
<reference evidence="10" key="1">
    <citation type="submission" date="2011-05" db="EMBL/GenBank/DDBJ databases">
        <title>The genome sequence of Vittaforma corneae strain ATCC 50505.</title>
        <authorList>
            <consortium name="The Broad Institute Genome Sequencing Platform"/>
            <person name="Cuomo C."/>
            <person name="Didier E."/>
            <person name="Bowers L."/>
            <person name="Young S.K."/>
            <person name="Zeng Q."/>
            <person name="Gargeya S."/>
            <person name="Fitzgerald M."/>
            <person name="Haas B."/>
            <person name="Abouelleil A."/>
            <person name="Alvarado L."/>
            <person name="Arachchi H.M."/>
            <person name="Berlin A."/>
            <person name="Chapman S.B."/>
            <person name="Gearin G."/>
            <person name="Goldberg J."/>
            <person name="Griggs A."/>
            <person name="Gujja S."/>
            <person name="Hansen M."/>
            <person name="Heiman D."/>
            <person name="Howarth C."/>
            <person name="Larimer J."/>
            <person name="Lui A."/>
            <person name="MacDonald P.J.P."/>
            <person name="McCowen C."/>
            <person name="Montmayeur A."/>
            <person name="Murphy C."/>
            <person name="Neiman D."/>
            <person name="Pearson M."/>
            <person name="Priest M."/>
            <person name="Roberts A."/>
            <person name="Saif S."/>
            <person name="Shea T."/>
            <person name="Sisk P."/>
            <person name="Stolte C."/>
            <person name="Sykes S."/>
            <person name="Wortman J."/>
            <person name="Nusbaum C."/>
            <person name="Birren B."/>
        </authorList>
    </citation>
    <scope>NUCLEOTIDE SEQUENCE [LARGE SCALE GENOMIC DNA]</scope>
    <source>
        <strain evidence="10">ATCC 50505</strain>
    </source>
</reference>
<dbReference type="GO" id="GO:0030134">
    <property type="term" value="C:COPII-coated ER to Golgi transport vesicle"/>
    <property type="evidence" value="ECO:0007669"/>
    <property type="project" value="TreeGrafter"/>
</dbReference>
<dbReference type="Proteomes" id="UP000011082">
    <property type="component" value="Unassembled WGS sequence"/>
</dbReference>
<dbReference type="GO" id="GO:0006888">
    <property type="term" value="P:endoplasmic reticulum to Golgi vesicle-mediated transport"/>
    <property type="evidence" value="ECO:0007669"/>
    <property type="project" value="TreeGrafter"/>
</dbReference>
<dbReference type="GO" id="GO:0015031">
    <property type="term" value="P:protein transport"/>
    <property type="evidence" value="ECO:0007669"/>
    <property type="project" value="UniProtKB-KW"/>
</dbReference>
<comment type="subcellular location">
    <subcellularLocation>
        <location evidence="1">Membrane</location>
    </subcellularLocation>
</comment>
<evidence type="ECO:0000313" key="10">
    <source>
        <dbReference type="Proteomes" id="UP000011082"/>
    </source>
</evidence>
<comment type="similarity">
    <text evidence="7">Belongs to the YOS1 family.</text>
</comment>
<evidence type="ECO:0000313" key="9">
    <source>
        <dbReference type="EMBL" id="ELA41891.1"/>
    </source>
</evidence>
<accession>L2GM20</accession>
<dbReference type="PANTHER" id="PTHR15858">
    <property type="entry name" value="IMMEDIATE EARLY RESPONSE 3-INTERACTING PROTEIN 1"/>
    <property type="match status" value="1"/>
</dbReference>
<keyword evidence="10" id="KW-1185">Reference proteome</keyword>
<dbReference type="FunCoup" id="L2GM20">
    <property type="interactions" value="50"/>
</dbReference>
<dbReference type="GO" id="GO:0000139">
    <property type="term" value="C:Golgi membrane"/>
    <property type="evidence" value="ECO:0007669"/>
    <property type="project" value="TreeGrafter"/>
</dbReference>
<dbReference type="EMBL" id="JH370137">
    <property type="protein sequence ID" value="ELA41891.1"/>
    <property type="molecule type" value="Genomic_DNA"/>
</dbReference>
<dbReference type="HOGENOM" id="CLU_152125_2_0_1"/>
<dbReference type="VEuPathDB" id="MicrosporidiaDB:VICG_01075"/>
<evidence type="ECO:0000256" key="5">
    <source>
        <dbReference type="ARBA" id="ARBA00022989"/>
    </source>
</evidence>
<evidence type="ECO:0000256" key="8">
    <source>
        <dbReference type="SAM" id="Phobius"/>
    </source>
</evidence>
<dbReference type="InParanoid" id="L2GM20"/>
<dbReference type="GeneID" id="19881786"/>
<dbReference type="OMA" id="ILFMIYE"/>
<evidence type="ECO:0000256" key="2">
    <source>
        <dbReference type="ARBA" id="ARBA00022448"/>
    </source>
</evidence>
<keyword evidence="3 8" id="KW-0812">Transmembrane</keyword>
<evidence type="ECO:0000256" key="6">
    <source>
        <dbReference type="ARBA" id="ARBA00023136"/>
    </source>
</evidence>
<name>L2GM20_VITCO</name>
<proteinExistence type="inferred from homology"/>
<dbReference type="STRING" id="993615.L2GM20"/>
<sequence length="76" mass="8771">MFGLISLLYSVVLILNAFIILDDRRFLSRIGLSLRKEHRSALHPTNRKIVEVIAMVKTLEIPLVAANILFMIYELF</sequence>
<evidence type="ECO:0008006" key="11">
    <source>
        <dbReference type="Google" id="ProtNLM"/>
    </source>
</evidence>
<dbReference type="GO" id="GO:0005789">
    <property type="term" value="C:endoplasmic reticulum membrane"/>
    <property type="evidence" value="ECO:0007669"/>
    <property type="project" value="TreeGrafter"/>
</dbReference>
<gene>
    <name evidence="9" type="ORF">VICG_01075</name>
</gene>
<dbReference type="InterPro" id="IPR013880">
    <property type="entry name" value="Yos1"/>
</dbReference>
<dbReference type="Pfam" id="PF08571">
    <property type="entry name" value="Yos1"/>
    <property type="match status" value="1"/>
</dbReference>
<dbReference type="RefSeq" id="XP_007604521.1">
    <property type="nucleotide sequence ID" value="XM_007604459.1"/>
</dbReference>
<protein>
    <recommendedName>
        <fullName evidence="11">Yos1-like protein</fullName>
    </recommendedName>
</protein>